<evidence type="ECO:0000256" key="2">
    <source>
        <dbReference type="PROSITE-ProRule" id="PRU00059"/>
    </source>
</evidence>
<organism evidence="6 7">
    <name type="scientific">Mizuhopecten yessoensis</name>
    <name type="common">Japanese scallop</name>
    <name type="synonym">Patinopecten yessoensis</name>
    <dbReference type="NCBI Taxonomy" id="6573"/>
    <lineage>
        <taxon>Eukaryota</taxon>
        <taxon>Metazoa</taxon>
        <taxon>Spiralia</taxon>
        <taxon>Lophotrochozoa</taxon>
        <taxon>Mollusca</taxon>
        <taxon>Bivalvia</taxon>
        <taxon>Autobranchia</taxon>
        <taxon>Pteriomorphia</taxon>
        <taxon>Pectinida</taxon>
        <taxon>Pectinoidea</taxon>
        <taxon>Pectinidae</taxon>
        <taxon>Mizuhopecten</taxon>
    </lineage>
</organism>
<protein>
    <recommendedName>
        <fullName evidence="8">Cubilin</fullName>
    </recommendedName>
</protein>
<dbReference type="InterPro" id="IPR003961">
    <property type="entry name" value="FN3_dom"/>
</dbReference>
<dbReference type="InterPro" id="IPR013783">
    <property type="entry name" value="Ig-like_fold"/>
</dbReference>
<keyword evidence="3" id="KW-0812">Transmembrane</keyword>
<dbReference type="SUPFAM" id="SSF49854">
    <property type="entry name" value="Spermadhesin, CUB domain"/>
    <property type="match status" value="1"/>
</dbReference>
<dbReference type="Pfam" id="PF00431">
    <property type="entry name" value="CUB"/>
    <property type="match status" value="1"/>
</dbReference>
<dbReference type="PROSITE" id="PS50853">
    <property type="entry name" value="FN3"/>
    <property type="match status" value="1"/>
</dbReference>
<evidence type="ECO:0000259" key="5">
    <source>
        <dbReference type="PROSITE" id="PS50853"/>
    </source>
</evidence>
<feature type="transmembrane region" description="Helical" evidence="3">
    <location>
        <begin position="677"/>
        <end position="698"/>
    </location>
</feature>
<dbReference type="Proteomes" id="UP000242188">
    <property type="component" value="Unassembled WGS sequence"/>
</dbReference>
<feature type="domain" description="Fibronectin type-III" evidence="5">
    <location>
        <begin position="68"/>
        <end position="165"/>
    </location>
</feature>
<sequence>MDDLDFRDESCTNSYIRLSDTKEEYNNMCYASSTQFLSKGNWTKLTLHTGSDRTGRGFRITVRSIVPVPENLSNVKVVAVKRVIKVSWEPPTDYNTDHITAYRVRYSVLASTNTLAVTLPASRRSFVINTRGHEGQLYVVKVSVMHKFQEGATSSPSYVRAACSTHIVLGPNERINITSPGYPGNYSPLVLCNWRIISGSGGPFYFRTIAMDVAESLFCNSDYVSLSGRDNNRRCGEISTPEQFTRVSGELNVTFVTDDLHQAKGFIIEVKSEIETTLSQQTITSTNTTKITDVSSSSLTKSSVNTTDPTGETYFSEQYLTTPVTAYNVRSSSYLSTIVHLKGDISSFVPTTNTDTQSSTSLYLSSATVISSEMSSVSYESSSVSSINEPLSSYSTTTFVATITEETQLRASLSSSNRDVPDTTENIFTNLVVKSSLGTDLPSSTSPSTIQTTDAKTSVVFNDTYTTSSVQDLKSHSFPETLPSLQPTSVSVCNVTTKNSNYNVTYDVCIKMLLHSREQSTKRGNGKQRLEQSLHAKLTGIFNTTMLFTGITMSKFGTLKPGNSLVPVSVVVSFNLCGLVSAKICEPSFRLVKHINDTSLDQLTSHPAITDRWEVDPVYLKMFRSTAIFENQEIDYVCVPPLRQVCGDYSPCEDSMTISTGSLEQSRGAKMSFPTSLVVAVVGILFVLVSSCAVMLRYRKYKIDGRKIHATPIQVHDIISQDQDARRGNINFHRFSHYFPNKSPFLRTGSFPSKTTLQRSEIEDDIKCDVNKLAWFIEDIVTLEKRLRRKRNVRRSNSF</sequence>
<evidence type="ECO:0000259" key="4">
    <source>
        <dbReference type="PROSITE" id="PS01180"/>
    </source>
</evidence>
<evidence type="ECO:0000256" key="3">
    <source>
        <dbReference type="SAM" id="Phobius"/>
    </source>
</evidence>
<dbReference type="InterPro" id="IPR035914">
    <property type="entry name" value="Sperma_CUB_dom_sf"/>
</dbReference>
<dbReference type="InterPro" id="IPR000859">
    <property type="entry name" value="CUB_dom"/>
</dbReference>
<accession>A0A210QPJ5</accession>
<dbReference type="PROSITE" id="PS01180">
    <property type="entry name" value="CUB"/>
    <property type="match status" value="1"/>
</dbReference>
<proteinExistence type="predicted"/>
<dbReference type="Gene3D" id="2.60.120.290">
    <property type="entry name" value="Spermadhesin, CUB domain"/>
    <property type="match status" value="1"/>
</dbReference>
<dbReference type="SUPFAM" id="SSF49265">
    <property type="entry name" value="Fibronectin type III"/>
    <property type="match status" value="1"/>
</dbReference>
<evidence type="ECO:0000256" key="1">
    <source>
        <dbReference type="ARBA" id="ARBA00023157"/>
    </source>
</evidence>
<dbReference type="PANTHER" id="PTHR24255:SF31">
    <property type="entry name" value="CUBILIN-LIKE PROTEIN"/>
    <property type="match status" value="1"/>
</dbReference>
<dbReference type="Gene3D" id="2.60.40.10">
    <property type="entry name" value="Immunoglobulins"/>
    <property type="match status" value="1"/>
</dbReference>
<keyword evidence="3" id="KW-1133">Transmembrane helix</keyword>
<dbReference type="AlphaFoldDB" id="A0A210QPJ5"/>
<dbReference type="GO" id="GO:0005615">
    <property type="term" value="C:extracellular space"/>
    <property type="evidence" value="ECO:0007669"/>
    <property type="project" value="TreeGrafter"/>
</dbReference>
<comment type="caution">
    <text evidence="6">The sequence shown here is derived from an EMBL/GenBank/DDBJ whole genome shotgun (WGS) entry which is preliminary data.</text>
</comment>
<dbReference type="CDD" id="cd00041">
    <property type="entry name" value="CUB"/>
    <property type="match status" value="1"/>
</dbReference>
<evidence type="ECO:0008006" key="8">
    <source>
        <dbReference type="Google" id="ProtNLM"/>
    </source>
</evidence>
<keyword evidence="3" id="KW-0472">Membrane</keyword>
<evidence type="ECO:0000313" key="6">
    <source>
        <dbReference type="EMBL" id="OWF50618.1"/>
    </source>
</evidence>
<dbReference type="SMART" id="SM00042">
    <property type="entry name" value="CUB"/>
    <property type="match status" value="1"/>
</dbReference>
<dbReference type="OrthoDB" id="6130204at2759"/>
<dbReference type="CDD" id="cd00063">
    <property type="entry name" value="FN3"/>
    <property type="match status" value="1"/>
</dbReference>
<dbReference type="PANTHER" id="PTHR24255">
    <property type="entry name" value="COMPLEMENT COMPONENT 1, S SUBCOMPONENT-RELATED"/>
    <property type="match status" value="1"/>
</dbReference>
<evidence type="ECO:0000313" key="7">
    <source>
        <dbReference type="Proteomes" id="UP000242188"/>
    </source>
</evidence>
<dbReference type="GO" id="GO:0004252">
    <property type="term" value="F:serine-type endopeptidase activity"/>
    <property type="evidence" value="ECO:0007669"/>
    <property type="project" value="TreeGrafter"/>
</dbReference>
<name>A0A210QPJ5_MIZYE</name>
<reference evidence="6 7" key="1">
    <citation type="journal article" date="2017" name="Nat. Ecol. Evol.">
        <title>Scallop genome provides insights into evolution of bilaterian karyotype and development.</title>
        <authorList>
            <person name="Wang S."/>
            <person name="Zhang J."/>
            <person name="Jiao W."/>
            <person name="Li J."/>
            <person name="Xun X."/>
            <person name="Sun Y."/>
            <person name="Guo X."/>
            <person name="Huan P."/>
            <person name="Dong B."/>
            <person name="Zhang L."/>
            <person name="Hu X."/>
            <person name="Sun X."/>
            <person name="Wang J."/>
            <person name="Zhao C."/>
            <person name="Wang Y."/>
            <person name="Wang D."/>
            <person name="Huang X."/>
            <person name="Wang R."/>
            <person name="Lv J."/>
            <person name="Li Y."/>
            <person name="Zhang Z."/>
            <person name="Liu B."/>
            <person name="Lu W."/>
            <person name="Hui Y."/>
            <person name="Liang J."/>
            <person name="Zhou Z."/>
            <person name="Hou R."/>
            <person name="Li X."/>
            <person name="Liu Y."/>
            <person name="Li H."/>
            <person name="Ning X."/>
            <person name="Lin Y."/>
            <person name="Zhao L."/>
            <person name="Xing Q."/>
            <person name="Dou J."/>
            <person name="Li Y."/>
            <person name="Mao J."/>
            <person name="Guo H."/>
            <person name="Dou H."/>
            <person name="Li T."/>
            <person name="Mu C."/>
            <person name="Jiang W."/>
            <person name="Fu Q."/>
            <person name="Fu X."/>
            <person name="Miao Y."/>
            <person name="Liu J."/>
            <person name="Yu Q."/>
            <person name="Li R."/>
            <person name="Liao H."/>
            <person name="Li X."/>
            <person name="Kong Y."/>
            <person name="Jiang Z."/>
            <person name="Chourrout D."/>
            <person name="Li R."/>
            <person name="Bao Z."/>
        </authorList>
    </citation>
    <scope>NUCLEOTIDE SEQUENCE [LARGE SCALE GENOMIC DNA]</scope>
    <source>
        <strain evidence="6 7">PY_sf001</strain>
    </source>
</reference>
<keyword evidence="1" id="KW-1015">Disulfide bond</keyword>
<feature type="domain" description="CUB" evidence="4">
    <location>
        <begin position="163"/>
        <end position="273"/>
    </location>
</feature>
<keyword evidence="7" id="KW-1185">Reference proteome</keyword>
<comment type="caution">
    <text evidence="2">Lacks conserved residue(s) required for the propagation of feature annotation.</text>
</comment>
<dbReference type="EMBL" id="NEDP02002548">
    <property type="protein sequence ID" value="OWF50618.1"/>
    <property type="molecule type" value="Genomic_DNA"/>
</dbReference>
<dbReference type="InterPro" id="IPR036116">
    <property type="entry name" value="FN3_sf"/>
</dbReference>
<gene>
    <name evidence="6" type="ORF">KP79_PYT22776</name>
</gene>